<accession>A0ACC2E0Q8</accession>
<reference evidence="2" key="1">
    <citation type="journal article" date="2024" name="Proc. Natl. Acad. Sci. U.S.A.">
        <title>Extraordinary preservation of gene collinearity over three hundred million years revealed in homosporous lycophytes.</title>
        <authorList>
            <person name="Li C."/>
            <person name="Wickell D."/>
            <person name="Kuo L.Y."/>
            <person name="Chen X."/>
            <person name="Nie B."/>
            <person name="Liao X."/>
            <person name="Peng D."/>
            <person name="Ji J."/>
            <person name="Jenkins J."/>
            <person name="Williams M."/>
            <person name="Shu S."/>
            <person name="Plott C."/>
            <person name="Barry K."/>
            <person name="Rajasekar S."/>
            <person name="Grimwood J."/>
            <person name="Han X."/>
            <person name="Sun S."/>
            <person name="Hou Z."/>
            <person name="He W."/>
            <person name="Dai G."/>
            <person name="Sun C."/>
            <person name="Schmutz J."/>
            <person name="Leebens-Mack J.H."/>
            <person name="Li F.W."/>
            <person name="Wang L."/>
        </authorList>
    </citation>
    <scope>NUCLEOTIDE SEQUENCE [LARGE SCALE GENOMIC DNA]</scope>
    <source>
        <strain evidence="2">cv. PW_Plant_1</strain>
    </source>
</reference>
<comment type="caution">
    <text evidence="1">The sequence shown here is derived from an EMBL/GenBank/DDBJ whole genome shotgun (WGS) entry which is preliminary data.</text>
</comment>
<protein>
    <submittedName>
        <fullName evidence="1">Uncharacterized protein</fullName>
    </submittedName>
</protein>
<name>A0ACC2E0Q8_DIPCM</name>
<dbReference type="EMBL" id="CM055095">
    <property type="protein sequence ID" value="KAJ7560189.1"/>
    <property type="molecule type" value="Genomic_DNA"/>
</dbReference>
<organism evidence="1 2">
    <name type="scientific">Diphasiastrum complanatum</name>
    <name type="common">Issler's clubmoss</name>
    <name type="synonym">Lycopodium complanatum</name>
    <dbReference type="NCBI Taxonomy" id="34168"/>
    <lineage>
        <taxon>Eukaryota</taxon>
        <taxon>Viridiplantae</taxon>
        <taxon>Streptophyta</taxon>
        <taxon>Embryophyta</taxon>
        <taxon>Tracheophyta</taxon>
        <taxon>Lycopodiopsida</taxon>
        <taxon>Lycopodiales</taxon>
        <taxon>Lycopodiaceae</taxon>
        <taxon>Lycopodioideae</taxon>
        <taxon>Diphasiastrum</taxon>
    </lineage>
</organism>
<evidence type="ECO:0000313" key="2">
    <source>
        <dbReference type="Proteomes" id="UP001162992"/>
    </source>
</evidence>
<sequence length="431" mass="48345">MWINLPITDLFSDVERGSFWWKQWGPRPESTGKAAQTARTALKKVPILIPVYGHCFIPAQPNHTGNPIFFVYRTEISYCGLDVAEFLYRTDLVSSQFNLPTLTANDELHEESRLKNGKDRDHQPTEVPSLTVFPDNSACRSEAESSCNEEGMSSESRELDASAWRLEGADENLETWGRNLDALVRNPQLFSRKSMSSLPRRSEASSERNTDVASRPFGSSNSSLDDSPRKSMDSICFQEQRLSSEVFMRFSKIGSTLAAKIARRIEFWSDIVDRRQRSNMVRKVGLLRSLSSDQHGSTTLAVAENEDNVHAEFRTSFSPKWLAVILEDVSARLRQGGWKEEDISEIVDVLSPPNSSYQTLSLNTQSPSENLALQLDFFSSSLRKAGWSIQDVAEALSFDLVPSDHTIRACTNLSPELPARIVPLAQFVANS</sequence>
<proteinExistence type="predicted"/>
<keyword evidence="2" id="KW-1185">Reference proteome</keyword>
<evidence type="ECO:0000313" key="1">
    <source>
        <dbReference type="EMBL" id="KAJ7560189.1"/>
    </source>
</evidence>
<gene>
    <name evidence="1" type="ORF">O6H91_04G117700</name>
</gene>
<dbReference type="Proteomes" id="UP001162992">
    <property type="component" value="Chromosome 4"/>
</dbReference>